<keyword evidence="4" id="KW-1185">Reference proteome</keyword>
<dbReference type="PANTHER" id="PTHR34068:SF1">
    <property type="entry name" value="UPF0145 PROTEIN YBJQ"/>
    <property type="match status" value="1"/>
</dbReference>
<comment type="similarity">
    <text evidence="1 2">Belongs to the UPF0145 family.</text>
</comment>
<accession>A0ABT2PSX6</accession>
<dbReference type="PANTHER" id="PTHR34068">
    <property type="entry name" value="UPF0145 PROTEIN YBJQ"/>
    <property type="match status" value="1"/>
</dbReference>
<organism evidence="3 4">
    <name type="scientific">Acidovorax bellezanensis</name>
    <dbReference type="NCBI Taxonomy" id="2976702"/>
    <lineage>
        <taxon>Bacteria</taxon>
        <taxon>Pseudomonadati</taxon>
        <taxon>Pseudomonadota</taxon>
        <taxon>Betaproteobacteria</taxon>
        <taxon>Burkholderiales</taxon>
        <taxon>Comamonadaceae</taxon>
        <taxon>Acidovorax</taxon>
    </lineage>
</organism>
<evidence type="ECO:0000256" key="2">
    <source>
        <dbReference type="HAMAP-Rule" id="MF_00338"/>
    </source>
</evidence>
<protein>
    <recommendedName>
        <fullName evidence="2">UPF0145 protein N0K08_20425</fullName>
    </recommendedName>
</protein>
<dbReference type="EMBL" id="JAODYH010000014">
    <property type="protein sequence ID" value="MCT9813001.1"/>
    <property type="molecule type" value="Genomic_DNA"/>
</dbReference>
<proteinExistence type="inferred from homology"/>
<dbReference type="NCBIfam" id="NF002776">
    <property type="entry name" value="PRK02877.1"/>
    <property type="match status" value="1"/>
</dbReference>
<dbReference type="InterPro" id="IPR035439">
    <property type="entry name" value="UPF0145_dom_sf"/>
</dbReference>
<evidence type="ECO:0000256" key="1">
    <source>
        <dbReference type="ARBA" id="ARBA00010751"/>
    </source>
</evidence>
<gene>
    <name evidence="3" type="ORF">N0K08_20425</name>
</gene>
<comment type="caution">
    <text evidence="3">The sequence shown here is derived from an EMBL/GenBank/DDBJ whole genome shotgun (WGS) entry which is preliminary data.</text>
</comment>
<evidence type="ECO:0000313" key="4">
    <source>
        <dbReference type="Proteomes" id="UP001525968"/>
    </source>
</evidence>
<dbReference type="SUPFAM" id="SSF117782">
    <property type="entry name" value="YbjQ-like"/>
    <property type="match status" value="1"/>
</dbReference>
<dbReference type="Gene3D" id="3.30.110.70">
    <property type="entry name" value="Hypothetical protein apc22750. Chain B"/>
    <property type="match status" value="1"/>
</dbReference>
<dbReference type="InterPro" id="IPR002765">
    <property type="entry name" value="UPF0145_YbjQ-like"/>
</dbReference>
<name>A0ABT2PSX6_9BURK</name>
<dbReference type="HAMAP" id="MF_00338">
    <property type="entry name" value="UPF0145"/>
    <property type="match status" value="1"/>
</dbReference>
<sequence>MIVTTTPSVEGQRITRYLGVVAGEAILGANVFKDLFAGIRDIVGGRSATYEKELQKAREIALLEMQERAQALGANAVVGVDLDFEVLGQGNGMLMVSASGTAVVLDAHRQE</sequence>
<evidence type="ECO:0000313" key="3">
    <source>
        <dbReference type="EMBL" id="MCT9813001.1"/>
    </source>
</evidence>
<dbReference type="RefSeq" id="WP_261502246.1">
    <property type="nucleotide sequence ID" value="NZ_JAODYH010000014.1"/>
</dbReference>
<dbReference type="Pfam" id="PF01906">
    <property type="entry name" value="YbjQ_1"/>
    <property type="match status" value="1"/>
</dbReference>
<reference evidence="3 4" key="1">
    <citation type="submission" date="2022-09" db="EMBL/GenBank/DDBJ databases">
        <title>Draft genome of isolate Be4.</title>
        <authorList>
            <person name="Sanchez-Castro I."/>
            <person name="Martinez-Rodriguez P."/>
            <person name="Descostes M."/>
            <person name="Merroun M."/>
        </authorList>
    </citation>
    <scope>NUCLEOTIDE SEQUENCE [LARGE SCALE GENOMIC DNA]</scope>
    <source>
        <strain evidence="3 4">Be4</strain>
    </source>
</reference>
<dbReference type="Proteomes" id="UP001525968">
    <property type="component" value="Unassembled WGS sequence"/>
</dbReference>